<keyword evidence="3" id="KW-1185">Reference proteome</keyword>
<evidence type="ECO:0000313" key="2">
    <source>
        <dbReference type="EMBL" id="GFQ88965.1"/>
    </source>
</evidence>
<dbReference type="EMBL" id="BMAO01033360">
    <property type="protein sequence ID" value="GFQ88965.1"/>
    <property type="molecule type" value="Genomic_DNA"/>
</dbReference>
<gene>
    <name evidence="2" type="ORF">TNCT_659721</name>
</gene>
<feature type="region of interest" description="Disordered" evidence="1">
    <location>
        <begin position="1"/>
        <end position="49"/>
    </location>
</feature>
<sequence>MGEKVQSIIGEINQEAPGVGGGASDPKRGGTQERNGRRGRRGTRREGRTVDCVCNQQEERSGNWSPSTTCQMQFEAVYVVQECE</sequence>
<dbReference type="Proteomes" id="UP000887116">
    <property type="component" value="Unassembled WGS sequence"/>
</dbReference>
<protein>
    <submittedName>
        <fullName evidence="2">Uncharacterized protein</fullName>
    </submittedName>
</protein>
<evidence type="ECO:0000256" key="1">
    <source>
        <dbReference type="SAM" id="MobiDB-lite"/>
    </source>
</evidence>
<organism evidence="2 3">
    <name type="scientific">Trichonephila clavata</name>
    <name type="common">Joro spider</name>
    <name type="synonym">Nephila clavata</name>
    <dbReference type="NCBI Taxonomy" id="2740835"/>
    <lineage>
        <taxon>Eukaryota</taxon>
        <taxon>Metazoa</taxon>
        <taxon>Ecdysozoa</taxon>
        <taxon>Arthropoda</taxon>
        <taxon>Chelicerata</taxon>
        <taxon>Arachnida</taxon>
        <taxon>Araneae</taxon>
        <taxon>Araneomorphae</taxon>
        <taxon>Entelegynae</taxon>
        <taxon>Araneoidea</taxon>
        <taxon>Nephilidae</taxon>
        <taxon>Trichonephila</taxon>
    </lineage>
</organism>
<comment type="caution">
    <text evidence="2">The sequence shown here is derived from an EMBL/GenBank/DDBJ whole genome shotgun (WGS) entry which is preliminary data.</text>
</comment>
<evidence type="ECO:0000313" key="3">
    <source>
        <dbReference type="Proteomes" id="UP000887116"/>
    </source>
</evidence>
<proteinExistence type="predicted"/>
<dbReference type="AlphaFoldDB" id="A0A8X6J2R3"/>
<accession>A0A8X6J2R3</accession>
<name>A0A8X6J2R3_TRICU</name>
<feature type="compositionally biased region" description="Basic and acidic residues" evidence="1">
    <location>
        <begin position="25"/>
        <end position="36"/>
    </location>
</feature>
<reference evidence="2" key="1">
    <citation type="submission" date="2020-07" db="EMBL/GenBank/DDBJ databases">
        <title>Multicomponent nature underlies the extraordinary mechanical properties of spider dragline silk.</title>
        <authorList>
            <person name="Kono N."/>
            <person name="Nakamura H."/>
            <person name="Mori M."/>
            <person name="Yoshida Y."/>
            <person name="Ohtoshi R."/>
            <person name="Malay A.D."/>
            <person name="Moran D.A.P."/>
            <person name="Tomita M."/>
            <person name="Numata K."/>
            <person name="Arakawa K."/>
        </authorList>
    </citation>
    <scope>NUCLEOTIDE SEQUENCE</scope>
</reference>